<feature type="region of interest" description="Disordered" evidence="1">
    <location>
        <begin position="356"/>
        <end position="417"/>
    </location>
</feature>
<dbReference type="SUPFAM" id="SSF51556">
    <property type="entry name" value="Metallo-dependent hydrolases"/>
    <property type="match status" value="1"/>
</dbReference>
<proteinExistence type="predicted"/>
<dbReference type="Pfam" id="PF01244">
    <property type="entry name" value="Peptidase_M19"/>
    <property type="match status" value="1"/>
</dbReference>
<dbReference type="Gene3D" id="3.20.20.140">
    <property type="entry name" value="Metal-dependent hydrolases"/>
    <property type="match status" value="1"/>
</dbReference>
<dbReference type="GO" id="GO:0070573">
    <property type="term" value="F:metallodipeptidase activity"/>
    <property type="evidence" value="ECO:0007669"/>
    <property type="project" value="InterPro"/>
</dbReference>
<dbReference type="InterPro" id="IPR032466">
    <property type="entry name" value="Metal_Hydrolase"/>
</dbReference>
<dbReference type="PANTHER" id="PTHR10443">
    <property type="entry name" value="MICROSOMAL DIPEPTIDASE"/>
    <property type="match status" value="1"/>
</dbReference>
<dbReference type="PANTHER" id="PTHR10443:SF12">
    <property type="entry name" value="DIPEPTIDASE"/>
    <property type="match status" value="1"/>
</dbReference>
<organism evidence="2">
    <name type="scientific">Streptomyces sp. NBC_00003</name>
    <dbReference type="NCBI Taxonomy" id="2903608"/>
    <lineage>
        <taxon>Bacteria</taxon>
        <taxon>Bacillati</taxon>
        <taxon>Actinomycetota</taxon>
        <taxon>Actinomycetes</taxon>
        <taxon>Kitasatosporales</taxon>
        <taxon>Streptomycetaceae</taxon>
        <taxon>Streptomyces</taxon>
    </lineage>
</organism>
<feature type="compositionally biased region" description="Polar residues" evidence="1">
    <location>
        <begin position="408"/>
        <end position="417"/>
    </location>
</feature>
<dbReference type="EMBL" id="CP108318">
    <property type="protein sequence ID" value="WTW63614.1"/>
    <property type="molecule type" value="Genomic_DNA"/>
</dbReference>
<dbReference type="PROSITE" id="PS51365">
    <property type="entry name" value="RENAL_DIPEPTIDASE_2"/>
    <property type="match status" value="1"/>
</dbReference>
<feature type="region of interest" description="Disordered" evidence="1">
    <location>
        <begin position="1"/>
        <end position="33"/>
    </location>
</feature>
<feature type="compositionally biased region" description="Gly residues" evidence="1">
    <location>
        <begin position="375"/>
        <end position="387"/>
    </location>
</feature>
<feature type="compositionally biased region" description="Pro residues" evidence="1">
    <location>
        <begin position="21"/>
        <end position="32"/>
    </location>
</feature>
<name>A0AAU2V921_9ACTN</name>
<sequence length="417" mass="43554">MADLQDDPQDTPGVGERDPQTPAPPNPVPVPQADPECLARARTLLAAHPVADGYNTLAKALALIPWHDLEVGESALDTDIPRLRAGGVGAQFWALTADADCPDPAGVTLERLDRIRSLITSCPDWLRLAMSGGDLADARNCGRIASFLGPVAAHALGDSLGTLRAFHVLGVRILALSPGTRWTEPGLTRFGLEVVREANRLGILLDLTGATPGTWRRTLDCSKAPALLSRSAAASLTEHPLNASDELLAELGVNGGICLVSFAPEQIVQGGPAVSVRDVADHIERVRDVAGPSHVGLSGTYGLITGAPRTLGLEDASCYPTLIAELLGRGWTDPEIAALTWENFARVVRDTEFAARTTAPRTAPSRATIEDLDGPGDGPGEGPGDGSRAGAVRGVPNGMVRRAADPSRGTSSPPRAT</sequence>
<gene>
    <name evidence="2" type="ORF">OG549_24845</name>
</gene>
<evidence type="ECO:0000256" key="1">
    <source>
        <dbReference type="SAM" id="MobiDB-lite"/>
    </source>
</evidence>
<evidence type="ECO:0000313" key="2">
    <source>
        <dbReference type="EMBL" id="WTW63614.1"/>
    </source>
</evidence>
<dbReference type="AlphaFoldDB" id="A0AAU2V921"/>
<protein>
    <submittedName>
        <fullName evidence="2">Dipeptidase</fullName>
    </submittedName>
</protein>
<feature type="compositionally biased region" description="Low complexity" evidence="1">
    <location>
        <begin position="356"/>
        <end position="367"/>
    </location>
</feature>
<accession>A0AAU2V921</accession>
<dbReference type="GO" id="GO:0006508">
    <property type="term" value="P:proteolysis"/>
    <property type="evidence" value="ECO:0007669"/>
    <property type="project" value="InterPro"/>
</dbReference>
<reference evidence="2" key="1">
    <citation type="submission" date="2022-10" db="EMBL/GenBank/DDBJ databases">
        <title>The complete genomes of actinobacterial strains from the NBC collection.</title>
        <authorList>
            <person name="Joergensen T.S."/>
            <person name="Alvarez Arevalo M."/>
            <person name="Sterndorff E.B."/>
            <person name="Faurdal D."/>
            <person name="Vuksanovic O."/>
            <person name="Mourched A.-S."/>
            <person name="Charusanti P."/>
            <person name="Shaw S."/>
            <person name="Blin K."/>
            <person name="Weber T."/>
        </authorList>
    </citation>
    <scope>NUCLEOTIDE SEQUENCE</scope>
    <source>
        <strain evidence="2">NBC_00003</strain>
    </source>
</reference>
<dbReference type="InterPro" id="IPR008257">
    <property type="entry name" value="Pept_M19"/>
</dbReference>